<dbReference type="InterPro" id="IPR027806">
    <property type="entry name" value="HARBI1_dom"/>
</dbReference>
<evidence type="ECO:0000256" key="1">
    <source>
        <dbReference type="ARBA" id="ARBA00001968"/>
    </source>
</evidence>
<feature type="domain" description="DDE Tnp4" evidence="3">
    <location>
        <begin position="412"/>
        <end position="559"/>
    </location>
</feature>
<keyword evidence="2" id="KW-0479">Metal-binding</keyword>
<dbReference type="Proteomes" id="UP001549921">
    <property type="component" value="Unassembled WGS sequence"/>
</dbReference>
<sequence>MELNDLIFFALGTYQIRQARSYYGEHIRFHGGYQNEICSEDINGREGITEYCFNCLVGRRTVGCCAHVMTLIWYLRVSGMGSIPRKYIRSCRIPRYHSLEAEIQMKLSQVAPSNSCVWYLRSFARTRRQSFPEGAERNEIIPRIYPREMISLYQGRVCVAARRNVQRAQNINEACDSAVFAHHHNDSCGLCGMLLFRRQTHAVPSGSERDELAARIFPREVCKTGHLLCTNCWSVNVRTMELEFTHTTNSSNHCFVPSCTNPERLLKLVTLSILKISMVLMITHMFKFWTGLTKENYFNVLNHTGWAKNSLTFKCNLPRKLLPRGARARAGVLAHSHRRISSLRGLLCLIYSGKSSVTRLLNEARKALSSVFVPLHLGLNNQNRESIINRNLINSEGLFGNRQERVPIVICDSIYKYLQKSSNYLFQKITYSLHNYRNLVKPFLIVASDGHIIDIFGHYPATESDASIMKALFQKGNNNELRRLFRENDVFILDRGFRDAIPFLETLGYKIYNPESLEQDETQLPTIKANKSRCFTLCRWMVEVVNGRFKRDFKLFRQEYLTWICTSFINSFHPLIVKRPDAEITLNKAIERKEMPNTLAELIIDNRINRFRAQFTSINAQLPELDISPEMTLSDLTIFRVRQHGSFRVEISDHLEVVSQATTSQEQDPVEPFGPERTGSVNLHNSAYEAFRSYWDDEVLSSIVHETNQFATKITSAAFQSEWYTAIPRP</sequence>
<protein>
    <recommendedName>
        <fullName evidence="3">DDE Tnp4 domain-containing protein</fullName>
    </recommendedName>
</protein>
<name>A0ABD0SV73_LOXSC</name>
<organism evidence="4 5">
    <name type="scientific">Loxostege sticticalis</name>
    <name type="common">Beet webworm moth</name>
    <dbReference type="NCBI Taxonomy" id="481309"/>
    <lineage>
        <taxon>Eukaryota</taxon>
        <taxon>Metazoa</taxon>
        <taxon>Ecdysozoa</taxon>
        <taxon>Arthropoda</taxon>
        <taxon>Hexapoda</taxon>
        <taxon>Insecta</taxon>
        <taxon>Pterygota</taxon>
        <taxon>Neoptera</taxon>
        <taxon>Endopterygota</taxon>
        <taxon>Lepidoptera</taxon>
        <taxon>Glossata</taxon>
        <taxon>Ditrysia</taxon>
        <taxon>Pyraloidea</taxon>
        <taxon>Crambidae</taxon>
        <taxon>Pyraustinae</taxon>
        <taxon>Loxostege</taxon>
    </lineage>
</organism>
<proteinExistence type="predicted"/>
<dbReference type="AlphaFoldDB" id="A0ABD0SV73"/>
<accession>A0ABD0SV73</accession>
<dbReference type="Pfam" id="PF13359">
    <property type="entry name" value="DDE_Tnp_4"/>
    <property type="match status" value="1"/>
</dbReference>
<dbReference type="GO" id="GO:0046872">
    <property type="term" value="F:metal ion binding"/>
    <property type="evidence" value="ECO:0007669"/>
    <property type="project" value="UniProtKB-KW"/>
</dbReference>
<comment type="caution">
    <text evidence="4">The sequence shown here is derived from an EMBL/GenBank/DDBJ whole genome shotgun (WGS) entry which is preliminary data.</text>
</comment>
<dbReference type="EMBL" id="JBEDNZ010000014">
    <property type="protein sequence ID" value="KAL0829656.1"/>
    <property type="molecule type" value="Genomic_DNA"/>
</dbReference>
<comment type="cofactor">
    <cofactor evidence="1">
        <name>a divalent metal cation</name>
        <dbReference type="ChEBI" id="CHEBI:60240"/>
    </cofactor>
</comment>
<reference evidence="4 5" key="1">
    <citation type="submission" date="2024-06" db="EMBL/GenBank/DDBJ databases">
        <title>A chromosome-level genome assembly of beet webworm, Loxostege sticticalis.</title>
        <authorList>
            <person name="Zhang Y."/>
        </authorList>
    </citation>
    <scope>NUCLEOTIDE SEQUENCE [LARGE SCALE GENOMIC DNA]</scope>
    <source>
        <strain evidence="4">AQ028</strain>
        <tissue evidence="4">Male pupae</tissue>
    </source>
</reference>
<evidence type="ECO:0000259" key="3">
    <source>
        <dbReference type="Pfam" id="PF13359"/>
    </source>
</evidence>
<evidence type="ECO:0000313" key="5">
    <source>
        <dbReference type="Proteomes" id="UP001549921"/>
    </source>
</evidence>
<evidence type="ECO:0000256" key="2">
    <source>
        <dbReference type="ARBA" id="ARBA00022723"/>
    </source>
</evidence>
<evidence type="ECO:0000313" key="4">
    <source>
        <dbReference type="EMBL" id="KAL0829656.1"/>
    </source>
</evidence>
<gene>
    <name evidence="4" type="ORF">ABMA28_003162</name>
</gene>